<organism evidence="1 2">
    <name type="scientific">Paramagnetospirillum magnetotacticum MS-1</name>
    <dbReference type="NCBI Taxonomy" id="272627"/>
    <lineage>
        <taxon>Bacteria</taxon>
        <taxon>Pseudomonadati</taxon>
        <taxon>Pseudomonadota</taxon>
        <taxon>Alphaproteobacteria</taxon>
        <taxon>Rhodospirillales</taxon>
        <taxon>Magnetospirillaceae</taxon>
        <taxon>Paramagnetospirillum</taxon>
    </lineage>
</organism>
<keyword evidence="2" id="KW-1185">Reference proteome</keyword>
<dbReference type="SUPFAM" id="SSF101478">
    <property type="entry name" value="ADP-ribosylglycohydrolase"/>
    <property type="match status" value="1"/>
</dbReference>
<sequence>MGVTIEFITIIVRKDAIALKYPGGLPAFEYDFCGGPYRADSHLAAFGHMGAQDVEASLSVLESLGMELVSDGLWKDVAVVNQFFGPSRPCPWLEFEGDAAHLAGAPREPIRHYTDARPPEDPSLADRRRGVLLGLAAGDKIGGPRAMALELAYSLNEFDGLYNTDLKRRYLSWWRAGGDDTGRVFDAVMMKVNAGMPWDDAVASVDQELGGMTGGCNPAHRAAPLAMAGISTGVLVSEAHREASFTHKSEIAGSVSAFVVVLCRLLLVGSTWQSALKGAGFWTKAPGMAVLPRSAEALKPDGFAPNTLQAALYFIDQNSSFGAAMDDAVDFAGGANYCPVLVGSIGGARWGASAIPARHLEHAGDLSPFWAAAKGDWGPKTG</sequence>
<dbReference type="InterPro" id="IPR036705">
    <property type="entry name" value="Ribosyl_crysJ1_sf"/>
</dbReference>
<dbReference type="GO" id="GO:0016787">
    <property type="term" value="F:hydrolase activity"/>
    <property type="evidence" value="ECO:0007669"/>
    <property type="project" value="UniProtKB-KW"/>
</dbReference>
<comment type="caution">
    <text evidence="1">The sequence shown here is derived from an EMBL/GenBank/DDBJ whole genome shotgun (WGS) entry which is preliminary data.</text>
</comment>
<gene>
    <name evidence="1" type="ORF">CCC_01375</name>
</gene>
<evidence type="ECO:0000313" key="2">
    <source>
        <dbReference type="Proteomes" id="UP000031971"/>
    </source>
</evidence>
<accession>A0A0C2U603</accession>
<dbReference type="EMBL" id="JXSL01000033">
    <property type="protein sequence ID" value="KIL96882.1"/>
    <property type="molecule type" value="Genomic_DNA"/>
</dbReference>
<name>A0A0C2U603_PARME</name>
<dbReference type="Pfam" id="PF03747">
    <property type="entry name" value="ADP_ribosyl_GH"/>
    <property type="match status" value="1"/>
</dbReference>
<dbReference type="Gene3D" id="1.10.4080.10">
    <property type="entry name" value="ADP-ribosylation/Crystallin J1"/>
    <property type="match status" value="1"/>
</dbReference>
<keyword evidence="1" id="KW-0378">Hydrolase</keyword>
<dbReference type="STRING" id="272627.CCC_01375"/>
<evidence type="ECO:0000313" key="1">
    <source>
        <dbReference type="EMBL" id="KIL96882.1"/>
    </source>
</evidence>
<dbReference type="RefSeq" id="WP_041042731.1">
    <property type="nucleotide sequence ID" value="NZ_JXSL01000033.1"/>
</dbReference>
<dbReference type="AlphaFoldDB" id="A0A0C2U603"/>
<dbReference type="InterPro" id="IPR005502">
    <property type="entry name" value="Ribosyl_crysJ1"/>
</dbReference>
<dbReference type="Proteomes" id="UP000031971">
    <property type="component" value="Unassembled WGS sequence"/>
</dbReference>
<proteinExistence type="predicted"/>
<protein>
    <submittedName>
        <fullName evidence="1">Putative ribosylglycohydrolase (Putative secreted protein)</fullName>
    </submittedName>
</protein>
<reference evidence="1 2" key="1">
    <citation type="submission" date="2015-01" db="EMBL/GenBank/DDBJ databases">
        <title>Genome Sequence of Magnetospirillum magnetotacticum Strain MS-1.</title>
        <authorList>
            <person name="Marinov G.K."/>
            <person name="Smalley M.D."/>
            <person name="DeSalvo G."/>
        </authorList>
    </citation>
    <scope>NUCLEOTIDE SEQUENCE [LARGE SCALE GENOMIC DNA]</scope>
    <source>
        <strain evidence="1 2">MS-1</strain>
    </source>
</reference>